<reference evidence="2 3" key="1">
    <citation type="journal article" date="2018" name="Sci. Rep.">
        <title>Raphidocelis subcapitata (=Pseudokirchneriella subcapitata) provides an insight into genome evolution and environmental adaptations in the Sphaeropleales.</title>
        <authorList>
            <person name="Suzuki S."/>
            <person name="Yamaguchi H."/>
            <person name="Nakajima N."/>
            <person name="Kawachi M."/>
        </authorList>
    </citation>
    <scope>NUCLEOTIDE SEQUENCE [LARGE SCALE GENOMIC DNA]</scope>
    <source>
        <strain evidence="2 3">NIES-35</strain>
    </source>
</reference>
<keyword evidence="3" id="KW-1185">Reference proteome</keyword>
<name>A0A2V0PD25_9CHLO</name>
<sequence length="890" mass="90151">MRKAAEWIASGSFQETPPASGAVLLAFALRVAGQAAAAAGAAAAGAAAAGAPNPRAAPEALPLAAPESCTLRVDDEKCPPYQIHRTAPASCAASCAAEQARGLADLRGQPGAVVTPVPSGSELGRQLLAAAGHFTAARATSPRRAGHFTAALPVEVLVVSRCVKGLRPRCGRVINPSTGNAMKAPAREQAFFQAAAAGLTEPPPGFRQVPAGRAVLAVDARALGKMGCGSIAATVLLHYLPEPPPGVDAPTPAEALAVCVGAPFVEASAPGALFVAVPSAPLGLAPLGAGRAAARAAAALRAAGLPPGAPLFLGGHSLGAAAAQWLVAADRRRRQPPGAAAPRFAGAVLLSSSLARRYRGGRLGAPWLSLSGELDGGFPPARAAEALFHAQPDRGEFVIILPGANHMVGLTDATRNALTARFDLRPEVPAAAARARAADVVNAFIFGGRAAAAAASAASAAAAAAAAAAAPAPAALAEPPAGPPPPRAAAASPPAAASRAAPADVLAAAQAESRAFLQPLIDALELEGSPFLRPPCDSDAPSPHCPPYPPWPPAKAPRRPGNDKGCACGVPFSASAVAIMAGLDPSLYRIASADAIHNPRNMTPFHHAHVWSDCTAHAAAAAADAATDAAAAEQAAGRGGGEGANTAAAEQAAGRGGRERRRGPLPPPCVLNVTTVSQPVYSWLERLAGTGLLSRSTAEEIRIKMKSRQVYRRASADPSADFSVDRVNACADINRAAYEWALAAAPPATRARFLRSGAPLRFAPDRHFPLPVGPLWIETPLRLRLRVDGQYNGGRPYLEVTSVSMRTDLDSWMNSLHPDSAGQHYCKALSPARALDWIYSQGLRPALAAGRAHGRPAATAGRGGCGGEAGVPGGGGRGAGEACPELRSEL</sequence>
<feature type="compositionally biased region" description="Pro residues" evidence="1">
    <location>
        <begin position="543"/>
        <end position="555"/>
    </location>
</feature>
<dbReference type="AlphaFoldDB" id="A0A2V0PD25"/>
<dbReference type="OrthoDB" id="1892604at2759"/>
<dbReference type="EMBL" id="BDRX01000106">
    <property type="protein sequence ID" value="GBF97746.1"/>
    <property type="molecule type" value="Genomic_DNA"/>
</dbReference>
<gene>
    <name evidence="2" type="ORF">Rsub_10910</name>
</gene>
<dbReference type="InterPro" id="IPR029058">
    <property type="entry name" value="AB_hydrolase_fold"/>
</dbReference>
<dbReference type="SUPFAM" id="SSF53474">
    <property type="entry name" value="alpha/beta-Hydrolases"/>
    <property type="match status" value="1"/>
</dbReference>
<feature type="region of interest" description="Disordered" evidence="1">
    <location>
        <begin position="855"/>
        <end position="890"/>
    </location>
</feature>
<accession>A0A2V0PD25</accession>
<evidence type="ECO:0000313" key="3">
    <source>
        <dbReference type="Proteomes" id="UP000247498"/>
    </source>
</evidence>
<protein>
    <submittedName>
        <fullName evidence="2">Uncharacterized protein</fullName>
    </submittedName>
</protein>
<dbReference type="STRING" id="307507.A0A2V0PD25"/>
<dbReference type="Gene3D" id="3.40.50.1820">
    <property type="entry name" value="alpha/beta hydrolase"/>
    <property type="match status" value="1"/>
</dbReference>
<comment type="caution">
    <text evidence="2">The sequence shown here is derived from an EMBL/GenBank/DDBJ whole genome shotgun (WGS) entry which is preliminary data.</text>
</comment>
<proteinExistence type="predicted"/>
<feature type="compositionally biased region" description="Low complexity" evidence="1">
    <location>
        <begin position="644"/>
        <end position="653"/>
    </location>
</feature>
<dbReference type="Proteomes" id="UP000247498">
    <property type="component" value="Unassembled WGS sequence"/>
</dbReference>
<feature type="region of interest" description="Disordered" evidence="1">
    <location>
        <begin position="475"/>
        <end position="495"/>
    </location>
</feature>
<feature type="compositionally biased region" description="Gly residues" evidence="1">
    <location>
        <begin position="861"/>
        <end position="879"/>
    </location>
</feature>
<feature type="region of interest" description="Disordered" evidence="1">
    <location>
        <begin position="532"/>
        <end position="562"/>
    </location>
</feature>
<evidence type="ECO:0000313" key="2">
    <source>
        <dbReference type="EMBL" id="GBF97746.1"/>
    </source>
</evidence>
<dbReference type="InParanoid" id="A0A2V0PD25"/>
<feature type="region of interest" description="Disordered" evidence="1">
    <location>
        <begin position="633"/>
        <end position="669"/>
    </location>
</feature>
<organism evidence="2 3">
    <name type="scientific">Raphidocelis subcapitata</name>
    <dbReference type="NCBI Taxonomy" id="307507"/>
    <lineage>
        <taxon>Eukaryota</taxon>
        <taxon>Viridiplantae</taxon>
        <taxon>Chlorophyta</taxon>
        <taxon>core chlorophytes</taxon>
        <taxon>Chlorophyceae</taxon>
        <taxon>CS clade</taxon>
        <taxon>Sphaeropleales</taxon>
        <taxon>Selenastraceae</taxon>
        <taxon>Raphidocelis</taxon>
    </lineage>
</organism>
<evidence type="ECO:0000256" key="1">
    <source>
        <dbReference type="SAM" id="MobiDB-lite"/>
    </source>
</evidence>